<name>A0A1V3C4K4_9ACTN</name>
<sequence>MTFRIERHDISNPNYPQFIARVPERRKFYVQWLIDSPFDAGGPLSGVKDQAELCLSMDTDVDKLETWEAWVTYMQMSEAALAVSTTEPGTRLTRMIDHQERTLTAVEPDYFTNAGNWLTAFYLAVTCRDQERYRSLCHIPVETLRQAGESRGSQYNPYIYHLVEALQAFVLNRPGLGEHLLKAMELSDPANAEIGTTEVLNKLTFPPLNTLMHLVRRNSDKFNEALAEGLELFRSFRTANEERAKSIEGGTSIPLLALACLAYDTAGQDPAFHFDVESGYLPKHILERSWYGEFPI</sequence>
<evidence type="ECO:0000313" key="1">
    <source>
        <dbReference type="EMBL" id="OOC55572.1"/>
    </source>
</evidence>
<dbReference type="OrthoDB" id="3476420at2"/>
<dbReference type="Pfam" id="PF15575">
    <property type="entry name" value="Imm49"/>
    <property type="match status" value="1"/>
</dbReference>
<organism evidence="1 2">
    <name type="scientific">Nocardiopsis sinuspersici</name>
    <dbReference type="NCBI Taxonomy" id="501010"/>
    <lineage>
        <taxon>Bacteria</taxon>
        <taxon>Bacillati</taxon>
        <taxon>Actinomycetota</taxon>
        <taxon>Actinomycetes</taxon>
        <taxon>Streptosporangiales</taxon>
        <taxon>Nocardiopsidaceae</taxon>
        <taxon>Nocardiopsis</taxon>
    </lineage>
</organism>
<proteinExistence type="predicted"/>
<gene>
    <name evidence="1" type="ORF">NOSIN_18525</name>
</gene>
<dbReference type="STRING" id="501010.NOSIN_18525"/>
<dbReference type="AlphaFoldDB" id="A0A1V3C4K4"/>
<protein>
    <submittedName>
        <fullName evidence="1">Uncharacterized protein</fullName>
    </submittedName>
</protein>
<reference evidence="2" key="1">
    <citation type="submission" date="2016-08" db="EMBL/GenBank/DDBJ databases">
        <authorList>
            <person name="Tokovenko B."/>
            <person name="Kalinowski J."/>
        </authorList>
    </citation>
    <scope>NUCLEOTIDE SEQUENCE [LARGE SCALE GENOMIC DNA]</scope>
    <source>
        <strain evidence="2">UTMC102</strain>
    </source>
</reference>
<comment type="caution">
    <text evidence="1">The sequence shown here is derived from an EMBL/GenBank/DDBJ whole genome shotgun (WGS) entry which is preliminary data.</text>
</comment>
<dbReference type="RefSeq" id="WP_077691999.1">
    <property type="nucleotide sequence ID" value="NZ_MCOK01000001.1"/>
</dbReference>
<keyword evidence="2" id="KW-1185">Reference proteome</keyword>
<dbReference type="Proteomes" id="UP000189004">
    <property type="component" value="Unassembled WGS sequence"/>
</dbReference>
<dbReference type="InterPro" id="IPR029074">
    <property type="entry name" value="Imm49"/>
</dbReference>
<dbReference type="EMBL" id="MCOK01000001">
    <property type="protein sequence ID" value="OOC55572.1"/>
    <property type="molecule type" value="Genomic_DNA"/>
</dbReference>
<evidence type="ECO:0000313" key="2">
    <source>
        <dbReference type="Proteomes" id="UP000189004"/>
    </source>
</evidence>
<accession>A0A1V3C4K4</accession>